<feature type="transmembrane region" description="Helical" evidence="1">
    <location>
        <begin position="67"/>
        <end position="86"/>
    </location>
</feature>
<evidence type="ECO:0000256" key="1">
    <source>
        <dbReference type="SAM" id="Phobius"/>
    </source>
</evidence>
<reference evidence="2 3" key="1">
    <citation type="submission" date="2024-03" db="EMBL/GenBank/DDBJ databases">
        <authorList>
            <person name="Martinez-Hernandez J."/>
        </authorList>
    </citation>
    <scope>NUCLEOTIDE SEQUENCE [LARGE SCALE GENOMIC DNA]</scope>
</reference>
<sequence>MMTERSRNRFLGATIVGRGNHTYQKRLIYYIWDDGISLVASKKSYLYNRLVFLRGNGMAYSHVNSSVSFLVSLSLYSLVFFIMLVHKTPASLMLNRSFPNQRMNLTEMRKIDMQRHGRILQSSIFQLPILLKLGDIILRQNYCL</sequence>
<keyword evidence="1" id="KW-0812">Transmembrane</keyword>
<keyword evidence="3" id="KW-1185">Reference proteome</keyword>
<evidence type="ECO:0000313" key="2">
    <source>
        <dbReference type="EMBL" id="CAL0321220.1"/>
    </source>
</evidence>
<proteinExistence type="predicted"/>
<organism evidence="2 3">
    <name type="scientific">Lupinus luteus</name>
    <name type="common">European yellow lupine</name>
    <dbReference type="NCBI Taxonomy" id="3873"/>
    <lineage>
        <taxon>Eukaryota</taxon>
        <taxon>Viridiplantae</taxon>
        <taxon>Streptophyta</taxon>
        <taxon>Embryophyta</taxon>
        <taxon>Tracheophyta</taxon>
        <taxon>Spermatophyta</taxon>
        <taxon>Magnoliopsida</taxon>
        <taxon>eudicotyledons</taxon>
        <taxon>Gunneridae</taxon>
        <taxon>Pentapetalae</taxon>
        <taxon>rosids</taxon>
        <taxon>fabids</taxon>
        <taxon>Fabales</taxon>
        <taxon>Fabaceae</taxon>
        <taxon>Papilionoideae</taxon>
        <taxon>50 kb inversion clade</taxon>
        <taxon>genistoids sensu lato</taxon>
        <taxon>core genistoids</taxon>
        <taxon>Genisteae</taxon>
        <taxon>Lupinus</taxon>
    </lineage>
</organism>
<name>A0AAV1XHG1_LUPLU</name>
<keyword evidence="1" id="KW-1133">Transmembrane helix</keyword>
<keyword evidence="1" id="KW-0472">Membrane</keyword>
<gene>
    <name evidence="2" type="ORF">LLUT_LOCUS22280</name>
</gene>
<evidence type="ECO:0000313" key="3">
    <source>
        <dbReference type="Proteomes" id="UP001497480"/>
    </source>
</evidence>
<accession>A0AAV1XHG1</accession>
<protein>
    <submittedName>
        <fullName evidence="2">Uncharacterized protein</fullName>
    </submittedName>
</protein>
<dbReference type="Proteomes" id="UP001497480">
    <property type="component" value="Unassembled WGS sequence"/>
</dbReference>
<dbReference type="EMBL" id="CAXHTB010000015">
    <property type="protein sequence ID" value="CAL0321220.1"/>
    <property type="molecule type" value="Genomic_DNA"/>
</dbReference>
<comment type="caution">
    <text evidence="2">The sequence shown here is derived from an EMBL/GenBank/DDBJ whole genome shotgun (WGS) entry which is preliminary data.</text>
</comment>
<dbReference type="AlphaFoldDB" id="A0AAV1XHG1"/>